<feature type="disulfide bond" description="Redox-active" evidence="9">
    <location>
        <begin position="27"/>
        <end position="30"/>
    </location>
</feature>
<gene>
    <name evidence="11" type="ORF">SAMN04489732_101188</name>
</gene>
<dbReference type="PROSITE" id="PS51352">
    <property type="entry name" value="THIOREDOXIN_2"/>
    <property type="match status" value="1"/>
</dbReference>
<proteinExistence type="inferred from homology"/>
<organism evidence="11 12">
    <name type="scientific">Amycolatopsis saalfeldensis</name>
    <dbReference type="NCBI Taxonomy" id="394193"/>
    <lineage>
        <taxon>Bacteria</taxon>
        <taxon>Bacillati</taxon>
        <taxon>Actinomycetota</taxon>
        <taxon>Actinomycetes</taxon>
        <taxon>Pseudonocardiales</taxon>
        <taxon>Pseudonocardiaceae</taxon>
        <taxon>Amycolatopsis</taxon>
    </lineage>
</organism>
<dbReference type="InterPro" id="IPR017937">
    <property type="entry name" value="Thioredoxin_CS"/>
</dbReference>
<feature type="active site" description="Nucleophile" evidence="8">
    <location>
        <position position="27"/>
    </location>
</feature>
<dbReference type="PANTHER" id="PTHR45663:SF11">
    <property type="entry name" value="GEO12009P1"/>
    <property type="match status" value="1"/>
</dbReference>
<evidence type="ECO:0000256" key="7">
    <source>
        <dbReference type="PIRNR" id="PIRNR000077"/>
    </source>
</evidence>
<dbReference type="Pfam" id="PF00085">
    <property type="entry name" value="Thioredoxin"/>
    <property type="match status" value="1"/>
</dbReference>
<evidence type="ECO:0000256" key="1">
    <source>
        <dbReference type="ARBA" id="ARBA00008987"/>
    </source>
</evidence>
<dbReference type="SUPFAM" id="SSF52833">
    <property type="entry name" value="Thioredoxin-like"/>
    <property type="match status" value="1"/>
</dbReference>
<dbReference type="PIRSF" id="PIRSF000077">
    <property type="entry name" value="Thioredoxin"/>
    <property type="match status" value="1"/>
</dbReference>
<evidence type="ECO:0000313" key="11">
    <source>
        <dbReference type="EMBL" id="SEO48679.1"/>
    </source>
</evidence>
<evidence type="ECO:0000259" key="10">
    <source>
        <dbReference type="PROSITE" id="PS51352"/>
    </source>
</evidence>
<dbReference type="EMBL" id="FOEF01000001">
    <property type="protein sequence ID" value="SEO48679.1"/>
    <property type="molecule type" value="Genomic_DNA"/>
</dbReference>
<dbReference type="Gene3D" id="3.40.30.10">
    <property type="entry name" value="Glutaredoxin"/>
    <property type="match status" value="1"/>
</dbReference>
<keyword evidence="12" id="KW-1185">Reference proteome</keyword>
<keyword evidence="5 9" id="KW-0676">Redox-active center</keyword>
<evidence type="ECO:0000256" key="2">
    <source>
        <dbReference type="ARBA" id="ARBA00022448"/>
    </source>
</evidence>
<dbReference type="STRING" id="394193.SAMN04489732_101188"/>
<evidence type="ECO:0000256" key="6">
    <source>
        <dbReference type="NCBIfam" id="TIGR01068"/>
    </source>
</evidence>
<sequence>MTTDATFAAEVLEHDQPVLVDFWATWCPPCRMIAPVLAEIAQERAGSLTVREVNTDENPETARAYQVMSLPTLMLFRGGRPVRAFVGARPKAKLLAELDDALR</sequence>
<dbReference type="InterPro" id="IPR005746">
    <property type="entry name" value="Thioredoxin"/>
</dbReference>
<name>A0A1H8Q382_9PSEU</name>
<keyword evidence="4 9" id="KW-1015">Disulfide bond</keyword>
<dbReference type="InterPro" id="IPR013766">
    <property type="entry name" value="Thioredoxin_domain"/>
</dbReference>
<dbReference type="PANTHER" id="PTHR45663">
    <property type="entry name" value="GEO12009P1"/>
    <property type="match status" value="1"/>
</dbReference>
<protein>
    <recommendedName>
        <fullName evidence="6 7">Thioredoxin</fullName>
    </recommendedName>
</protein>
<feature type="site" description="Contributes to redox potential value" evidence="8">
    <location>
        <position position="29"/>
    </location>
</feature>
<reference evidence="11 12" key="1">
    <citation type="submission" date="2016-10" db="EMBL/GenBank/DDBJ databases">
        <authorList>
            <person name="de Groot N.N."/>
        </authorList>
    </citation>
    <scope>NUCLEOTIDE SEQUENCE [LARGE SCALE GENOMIC DNA]</scope>
    <source>
        <strain evidence="11 12">DSM 44993</strain>
    </source>
</reference>
<feature type="site" description="Deprotonates C-terminal active site Cys" evidence="8">
    <location>
        <position position="21"/>
    </location>
</feature>
<dbReference type="PROSITE" id="PS00194">
    <property type="entry name" value="THIOREDOXIN_1"/>
    <property type="match status" value="1"/>
</dbReference>
<evidence type="ECO:0000256" key="5">
    <source>
        <dbReference type="ARBA" id="ARBA00023284"/>
    </source>
</evidence>
<feature type="active site" description="Nucleophile" evidence="8">
    <location>
        <position position="30"/>
    </location>
</feature>
<dbReference type="FunFam" id="3.40.30.10:FF:000001">
    <property type="entry name" value="Thioredoxin"/>
    <property type="match status" value="1"/>
</dbReference>
<keyword evidence="3" id="KW-0249">Electron transport</keyword>
<dbReference type="OrthoDB" id="9790390at2"/>
<feature type="domain" description="Thioredoxin" evidence="10">
    <location>
        <begin position="1"/>
        <end position="103"/>
    </location>
</feature>
<dbReference type="GO" id="GO:0015035">
    <property type="term" value="F:protein-disulfide reductase activity"/>
    <property type="evidence" value="ECO:0007669"/>
    <property type="project" value="UniProtKB-UniRule"/>
</dbReference>
<evidence type="ECO:0000256" key="9">
    <source>
        <dbReference type="PIRSR" id="PIRSR000077-4"/>
    </source>
</evidence>
<evidence type="ECO:0000256" key="3">
    <source>
        <dbReference type="ARBA" id="ARBA00022982"/>
    </source>
</evidence>
<dbReference type="GO" id="GO:0045454">
    <property type="term" value="P:cell redox homeostasis"/>
    <property type="evidence" value="ECO:0007669"/>
    <property type="project" value="TreeGrafter"/>
</dbReference>
<dbReference type="GO" id="GO:0005829">
    <property type="term" value="C:cytosol"/>
    <property type="evidence" value="ECO:0007669"/>
    <property type="project" value="TreeGrafter"/>
</dbReference>
<dbReference type="InterPro" id="IPR036249">
    <property type="entry name" value="Thioredoxin-like_sf"/>
</dbReference>
<dbReference type="Proteomes" id="UP000198582">
    <property type="component" value="Unassembled WGS sequence"/>
</dbReference>
<keyword evidence="2" id="KW-0813">Transport</keyword>
<accession>A0A1H8Q382</accession>
<feature type="site" description="Contributes to redox potential value" evidence="8">
    <location>
        <position position="28"/>
    </location>
</feature>
<dbReference type="RefSeq" id="WP_091611064.1">
    <property type="nucleotide sequence ID" value="NZ_FOEF01000001.1"/>
</dbReference>
<evidence type="ECO:0000313" key="12">
    <source>
        <dbReference type="Proteomes" id="UP000198582"/>
    </source>
</evidence>
<evidence type="ECO:0000256" key="8">
    <source>
        <dbReference type="PIRSR" id="PIRSR000077-1"/>
    </source>
</evidence>
<dbReference type="CDD" id="cd02947">
    <property type="entry name" value="TRX_family"/>
    <property type="match status" value="1"/>
</dbReference>
<dbReference type="AlphaFoldDB" id="A0A1H8Q382"/>
<comment type="similarity">
    <text evidence="1 7">Belongs to the thioredoxin family.</text>
</comment>
<dbReference type="PRINTS" id="PR00421">
    <property type="entry name" value="THIOREDOXIN"/>
</dbReference>
<dbReference type="NCBIfam" id="TIGR01068">
    <property type="entry name" value="thioredoxin"/>
    <property type="match status" value="1"/>
</dbReference>
<evidence type="ECO:0000256" key="4">
    <source>
        <dbReference type="ARBA" id="ARBA00023157"/>
    </source>
</evidence>